<evidence type="ECO:0000256" key="3">
    <source>
        <dbReference type="ARBA" id="ARBA00022598"/>
    </source>
</evidence>
<dbReference type="InterPro" id="IPR050191">
    <property type="entry name" value="ATP-dep_DNA_ligase"/>
</dbReference>
<evidence type="ECO:0000256" key="1">
    <source>
        <dbReference type="ARBA" id="ARBA00007572"/>
    </source>
</evidence>
<dbReference type="PANTHER" id="PTHR45674">
    <property type="entry name" value="DNA LIGASE 1/3 FAMILY MEMBER"/>
    <property type="match status" value="1"/>
</dbReference>
<dbReference type="InterPro" id="IPR016059">
    <property type="entry name" value="DNA_ligase_ATP-dep_CS"/>
</dbReference>
<comment type="catalytic activity">
    <reaction evidence="4">
        <text>ATP + (deoxyribonucleotide)n-3'-hydroxyl + 5'-phospho-(deoxyribonucleotide)m = (deoxyribonucleotide)n+m + AMP + diphosphate.</text>
        <dbReference type="EC" id="6.5.1.1"/>
    </reaction>
</comment>
<comment type="caution">
    <text evidence="6">The sequence shown here is derived from an EMBL/GenBank/DDBJ whole genome shotgun (WGS) entry which is preliminary data.</text>
</comment>
<reference evidence="6 7" key="1">
    <citation type="submission" date="2014-03" db="EMBL/GenBank/DDBJ databases">
        <title>Draft Genome Sequences of 13 Willow Endophytes.</title>
        <authorList>
            <person name="Gan H.Y."/>
            <person name="Gan H.M."/>
            <person name="Savka M.A."/>
            <person name="Hudson A.O."/>
        </authorList>
    </citation>
    <scope>NUCLEOTIDE SEQUENCE [LARGE SCALE GENOMIC DNA]</scope>
    <source>
        <strain evidence="6 7">RIT293</strain>
    </source>
</reference>
<dbReference type="Pfam" id="PF01068">
    <property type="entry name" value="DNA_ligase_A_M"/>
    <property type="match status" value="1"/>
</dbReference>
<protein>
    <recommendedName>
        <fullName evidence="2">DNA ligase (ATP)</fullName>
        <ecNumber evidence="2">6.5.1.1</ecNumber>
    </recommendedName>
</protein>
<evidence type="ECO:0000313" key="7">
    <source>
        <dbReference type="Proteomes" id="UP000024001"/>
    </source>
</evidence>
<dbReference type="InterPro" id="IPR044119">
    <property type="entry name" value="Adenylation_LigC-like"/>
</dbReference>
<evidence type="ECO:0000256" key="4">
    <source>
        <dbReference type="ARBA" id="ARBA00034003"/>
    </source>
</evidence>
<accession>A0A031FPL5</accession>
<dbReference type="CDD" id="cd07970">
    <property type="entry name" value="OBF_DNA_ligase_LigC"/>
    <property type="match status" value="1"/>
</dbReference>
<dbReference type="InterPro" id="IPR012309">
    <property type="entry name" value="DNA_ligase_ATP-dep_C"/>
</dbReference>
<dbReference type="PANTHER" id="PTHR45674:SF4">
    <property type="entry name" value="DNA LIGASE 1"/>
    <property type="match status" value="1"/>
</dbReference>
<dbReference type="InterPro" id="IPR044117">
    <property type="entry name" value="OBF_LigC-like"/>
</dbReference>
<evidence type="ECO:0000259" key="5">
    <source>
        <dbReference type="PROSITE" id="PS50160"/>
    </source>
</evidence>
<dbReference type="eggNOG" id="COG1793">
    <property type="taxonomic scope" value="Bacteria"/>
</dbReference>
<dbReference type="Proteomes" id="UP000024001">
    <property type="component" value="Unassembled WGS sequence"/>
</dbReference>
<dbReference type="Pfam" id="PF04679">
    <property type="entry name" value="DNA_ligase_A_C"/>
    <property type="match status" value="1"/>
</dbReference>
<dbReference type="NCBIfam" id="NF006078">
    <property type="entry name" value="PRK08224.1"/>
    <property type="match status" value="1"/>
</dbReference>
<gene>
    <name evidence="6" type="ORF">BW34_02549</name>
</gene>
<dbReference type="AlphaFoldDB" id="A0A031FPL5"/>
<dbReference type="GO" id="GO:0005524">
    <property type="term" value="F:ATP binding"/>
    <property type="evidence" value="ECO:0007669"/>
    <property type="project" value="InterPro"/>
</dbReference>
<name>A0A031FPL5_9MICO</name>
<dbReference type="PROSITE" id="PS00697">
    <property type="entry name" value="DNA_LIGASE_A1"/>
    <property type="match status" value="1"/>
</dbReference>
<dbReference type="GO" id="GO:0003910">
    <property type="term" value="F:DNA ligase (ATP) activity"/>
    <property type="evidence" value="ECO:0007669"/>
    <property type="project" value="UniProtKB-EC"/>
</dbReference>
<dbReference type="Gene3D" id="2.40.50.140">
    <property type="entry name" value="Nucleic acid-binding proteins"/>
    <property type="match status" value="1"/>
</dbReference>
<dbReference type="RefSeq" id="WP_036313128.1">
    <property type="nucleotide sequence ID" value="NZ_JFYO01000007.1"/>
</dbReference>
<dbReference type="SUPFAM" id="SSF50249">
    <property type="entry name" value="Nucleic acid-binding proteins"/>
    <property type="match status" value="1"/>
</dbReference>
<sequence>MYEIPAPMLAKSVPAVPDAAKTAGGLLYEPKWDGFRAIIGWDGSEVEIGSRGSKPLTRYFPELVDAISRLVPQPCLLDGEIVVADGEPGSQRLQWEQLSQRIHPAASRVAMLSETTPAMFIAFDLLARGDRDLRDEPFSERRTQLEDLLGGVPHPIHLTRTTTDRALAEKWLAEFEGAGLDGVVAKPLALPYAPNKRAMFKIKHARTADVIAVGYRIHKSGEGVGSLLVGLYDGDGNLHQVGGVAAWSNARRLELIDELAPLVVRDEDGEAVTGASDRSRFTASKDTSFVRLRPERVLEVAYDQLEGDRFRHTVQFQRWRPDRDARSCRFDQLETVSAYDLADVLA</sequence>
<dbReference type="PATRIC" id="fig|273677.3.peg.2530"/>
<keyword evidence="7" id="KW-1185">Reference proteome</keyword>
<dbReference type="InterPro" id="IPR012310">
    <property type="entry name" value="DNA_ligase_ATP-dep_cent"/>
</dbReference>
<dbReference type="InterPro" id="IPR012340">
    <property type="entry name" value="NA-bd_OB-fold"/>
</dbReference>
<dbReference type="CDD" id="cd07905">
    <property type="entry name" value="Adenylation_DNA_ligase_LigC"/>
    <property type="match status" value="1"/>
</dbReference>
<dbReference type="GO" id="GO:0006310">
    <property type="term" value="P:DNA recombination"/>
    <property type="evidence" value="ECO:0007669"/>
    <property type="project" value="InterPro"/>
</dbReference>
<dbReference type="Gene3D" id="3.30.470.30">
    <property type="entry name" value="DNA ligase/mRNA capping enzyme"/>
    <property type="match status" value="1"/>
</dbReference>
<organism evidence="6 7">
    <name type="scientific">Microbacterium oleivorans</name>
    <dbReference type="NCBI Taxonomy" id="273677"/>
    <lineage>
        <taxon>Bacteria</taxon>
        <taxon>Bacillati</taxon>
        <taxon>Actinomycetota</taxon>
        <taxon>Actinomycetes</taxon>
        <taxon>Micrococcales</taxon>
        <taxon>Microbacteriaceae</taxon>
        <taxon>Microbacterium</taxon>
    </lineage>
</organism>
<evidence type="ECO:0000256" key="2">
    <source>
        <dbReference type="ARBA" id="ARBA00012727"/>
    </source>
</evidence>
<proteinExistence type="inferred from homology"/>
<dbReference type="SUPFAM" id="SSF56091">
    <property type="entry name" value="DNA ligase/mRNA capping enzyme, catalytic domain"/>
    <property type="match status" value="1"/>
</dbReference>
<keyword evidence="3 6" id="KW-0436">Ligase</keyword>
<dbReference type="GO" id="GO:0006281">
    <property type="term" value="P:DNA repair"/>
    <property type="evidence" value="ECO:0007669"/>
    <property type="project" value="InterPro"/>
</dbReference>
<comment type="similarity">
    <text evidence="1">Belongs to the ATP-dependent DNA ligase family.</text>
</comment>
<dbReference type="EMBL" id="JFYO01000007">
    <property type="protein sequence ID" value="EZP26217.1"/>
    <property type="molecule type" value="Genomic_DNA"/>
</dbReference>
<dbReference type="OrthoDB" id="9770771at2"/>
<dbReference type="EC" id="6.5.1.1" evidence="2"/>
<feature type="domain" description="ATP-dependent DNA ligase family profile" evidence="5">
    <location>
        <begin position="111"/>
        <end position="237"/>
    </location>
</feature>
<dbReference type="PROSITE" id="PS50160">
    <property type="entry name" value="DNA_LIGASE_A3"/>
    <property type="match status" value="1"/>
</dbReference>
<evidence type="ECO:0000313" key="6">
    <source>
        <dbReference type="EMBL" id="EZP26217.1"/>
    </source>
</evidence>